<dbReference type="InParanoid" id="A0A0G4H8K2"/>
<keyword evidence="3" id="KW-1185">Reference proteome</keyword>
<proteinExistence type="predicted"/>
<feature type="transmembrane region" description="Helical" evidence="1">
    <location>
        <begin position="284"/>
        <end position="305"/>
    </location>
</feature>
<name>A0A0G4H8K2_VITBC</name>
<keyword evidence="1" id="KW-0812">Transmembrane</keyword>
<protein>
    <submittedName>
        <fullName evidence="2">Uncharacterized protein</fullName>
    </submittedName>
</protein>
<keyword evidence="1" id="KW-1133">Transmembrane helix</keyword>
<sequence length="374" mass="42399">MPLRPDASRLPSSRRTFYSWVATFGKEPSRINVKMTLMSVLPENVEAPNNGEGVRRVIEAEKPDLVLLGLHSHDYDKLVASFNQAEIMAAGKAESLEKCLDRNEQYGWWTPAIQQCMVDSIPHFCTGRSAASCQLAIQENNLYDPRGVIVTGKMELGMVLANTPRMSPEAQKEYTPDYIRRKAPKLYAAIWGESCEYECIKVHAYVRHALLSGHLGDEVPKLADKFDERAVLKENSRVLVLTESDLFGLMVKSLPAYLDLVQFEYPNMTKIEFFESKERYRPQWFWVALYPAAYVLVLWLIWGFLKKQGSNLGEYVVKPLNKRLAALGRRRQLEEEPDLGNMLAPNSPAWEAMTPEERQLVELTGGLVSGGGRQ</sequence>
<dbReference type="VEuPathDB" id="CryptoDB:Vbra_19927"/>
<dbReference type="OrthoDB" id="332498at2759"/>
<dbReference type="AlphaFoldDB" id="A0A0G4H8K2"/>
<accession>A0A0G4H8K2</accession>
<dbReference type="PhylomeDB" id="A0A0G4H8K2"/>
<reference evidence="2 3" key="1">
    <citation type="submission" date="2014-11" db="EMBL/GenBank/DDBJ databases">
        <authorList>
            <person name="Zhu J."/>
            <person name="Qi W."/>
            <person name="Song R."/>
        </authorList>
    </citation>
    <scope>NUCLEOTIDE SEQUENCE [LARGE SCALE GENOMIC DNA]</scope>
</reference>
<keyword evidence="1" id="KW-0472">Membrane</keyword>
<dbReference type="EMBL" id="CDMY01001064">
    <property type="protein sequence ID" value="CEM40106.1"/>
    <property type="molecule type" value="Genomic_DNA"/>
</dbReference>
<dbReference type="Proteomes" id="UP000041254">
    <property type="component" value="Unassembled WGS sequence"/>
</dbReference>
<evidence type="ECO:0000256" key="1">
    <source>
        <dbReference type="SAM" id="Phobius"/>
    </source>
</evidence>
<evidence type="ECO:0000313" key="3">
    <source>
        <dbReference type="Proteomes" id="UP000041254"/>
    </source>
</evidence>
<organism evidence="2 3">
    <name type="scientific">Vitrella brassicaformis (strain CCMP3155)</name>
    <dbReference type="NCBI Taxonomy" id="1169540"/>
    <lineage>
        <taxon>Eukaryota</taxon>
        <taxon>Sar</taxon>
        <taxon>Alveolata</taxon>
        <taxon>Colpodellida</taxon>
        <taxon>Vitrellaceae</taxon>
        <taxon>Vitrella</taxon>
    </lineage>
</organism>
<evidence type="ECO:0000313" key="2">
    <source>
        <dbReference type="EMBL" id="CEM40106.1"/>
    </source>
</evidence>
<gene>
    <name evidence="2" type="ORF">Vbra_19927</name>
</gene>